<dbReference type="SUPFAM" id="SSF47473">
    <property type="entry name" value="EF-hand"/>
    <property type="match status" value="1"/>
</dbReference>
<dbReference type="PANTHER" id="PTHR46763">
    <property type="entry name" value="DYNEIN REGULATORY COMPLEX PROTEIN 8"/>
    <property type="match status" value="1"/>
</dbReference>
<sequence length="192" mass="21631">MSFKASIRSKSDEPRESVVNELTIKITEAFKVYDHNGDNTVNPRDVGTIIRSLGCCPTEAEVKDIIAQAEDPEKAGVVPLRYFLPVVTQIISDFKMKPSSAEDLLKAFQTLDKEGKGFLDPKMMTKAMMEEEEIFTQEEIEEMMTLAVDPITGHIPYEYYINQLVVNVEPNIYSLVPKKSVVKKRKLGEGLV</sequence>
<feature type="domain" description="EF-hand" evidence="3">
    <location>
        <begin position="99"/>
        <end position="134"/>
    </location>
</feature>
<dbReference type="Gene3D" id="1.10.238.10">
    <property type="entry name" value="EF-hand"/>
    <property type="match status" value="2"/>
</dbReference>
<dbReference type="SMART" id="SM00054">
    <property type="entry name" value="EFh"/>
    <property type="match status" value="2"/>
</dbReference>
<reference evidence="4" key="1">
    <citation type="submission" date="2015-11" db="EMBL/GenBank/DDBJ databases">
        <title>De novo transcriptome assembly of four potential Pierce s Disease insect vectors from Arizona vineyards.</title>
        <authorList>
            <person name="Tassone E.E."/>
        </authorList>
    </citation>
    <scope>NUCLEOTIDE SEQUENCE</scope>
</reference>
<evidence type="ECO:0000256" key="1">
    <source>
        <dbReference type="ARBA" id="ARBA00022737"/>
    </source>
</evidence>
<dbReference type="PANTHER" id="PTHR46763:SF1">
    <property type="entry name" value="DYNEIN REGULATORY COMPLEX PROTEIN 8"/>
    <property type="match status" value="1"/>
</dbReference>
<dbReference type="PROSITE" id="PS50222">
    <property type="entry name" value="EF_HAND_2"/>
    <property type="match status" value="2"/>
</dbReference>
<dbReference type="InterPro" id="IPR011992">
    <property type="entry name" value="EF-hand-dom_pair"/>
</dbReference>
<name>A0A1B6FKE9_9HEMI</name>
<dbReference type="FunFam" id="1.10.238.10:FF:000178">
    <property type="entry name" value="Calmodulin-2 A"/>
    <property type="match status" value="1"/>
</dbReference>
<keyword evidence="2" id="KW-0106">Calcium</keyword>
<evidence type="ECO:0000256" key="2">
    <source>
        <dbReference type="ARBA" id="ARBA00022837"/>
    </source>
</evidence>
<feature type="domain" description="EF-hand" evidence="3">
    <location>
        <begin position="21"/>
        <end position="56"/>
    </location>
</feature>
<dbReference type="EMBL" id="GECZ01019107">
    <property type="protein sequence ID" value="JAS50662.1"/>
    <property type="molecule type" value="Transcribed_RNA"/>
</dbReference>
<dbReference type="PROSITE" id="PS00018">
    <property type="entry name" value="EF_HAND_1"/>
    <property type="match status" value="1"/>
</dbReference>
<gene>
    <name evidence="4" type="ORF">g.19335</name>
</gene>
<dbReference type="GO" id="GO:0043226">
    <property type="term" value="C:organelle"/>
    <property type="evidence" value="ECO:0007669"/>
    <property type="project" value="UniProtKB-ARBA"/>
</dbReference>
<keyword evidence="1" id="KW-0677">Repeat</keyword>
<accession>A0A1B6FKE9</accession>
<evidence type="ECO:0000313" key="4">
    <source>
        <dbReference type="EMBL" id="JAS50662.1"/>
    </source>
</evidence>
<evidence type="ECO:0000259" key="3">
    <source>
        <dbReference type="PROSITE" id="PS50222"/>
    </source>
</evidence>
<dbReference type="AlphaFoldDB" id="A0A1B6FKE9"/>
<proteinExistence type="predicted"/>
<dbReference type="InterPro" id="IPR002048">
    <property type="entry name" value="EF_hand_dom"/>
</dbReference>
<dbReference type="GO" id="GO:0005509">
    <property type="term" value="F:calcium ion binding"/>
    <property type="evidence" value="ECO:0007669"/>
    <property type="project" value="InterPro"/>
</dbReference>
<protein>
    <recommendedName>
        <fullName evidence="3">EF-hand domain-containing protein</fullName>
    </recommendedName>
</protein>
<organism evidence="4">
    <name type="scientific">Cuerna arida</name>
    <dbReference type="NCBI Taxonomy" id="1464854"/>
    <lineage>
        <taxon>Eukaryota</taxon>
        <taxon>Metazoa</taxon>
        <taxon>Ecdysozoa</taxon>
        <taxon>Arthropoda</taxon>
        <taxon>Hexapoda</taxon>
        <taxon>Insecta</taxon>
        <taxon>Pterygota</taxon>
        <taxon>Neoptera</taxon>
        <taxon>Paraneoptera</taxon>
        <taxon>Hemiptera</taxon>
        <taxon>Auchenorrhyncha</taxon>
        <taxon>Membracoidea</taxon>
        <taxon>Cicadellidae</taxon>
        <taxon>Cicadellinae</taxon>
        <taxon>Proconiini</taxon>
        <taxon>Cuerna</taxon>
    </lineage>
</organism>
<dbReference type="InterPro" id="IPR018247">
    <property type="entry name" value="EF_Hand_1_Ca_BS"/>
</dbReference>